<protein>
    <submittedName>
        <fullName evidence="1">Uncharacterized protein</fullName>
    </submittedName>
</protein>
<dbReference type="AlphaFoldDB" id="A0A2A2TA51"/>
<evidence type="ECO:0000313" key="1">
    <source>
        <dbReference type="EMBL" id="PAX45766.1"/>
    </source>
</evidence>
<sequence length="137" mass="15740">MILELRFNMLPPALNEQIDLARSDWRASAAVKKTWTNKVANLTQKVDFSFNDKVWIEYHWHLKTFARDSDNVSAASKSILDGLVDAGIIRNDNLIVIQSPVPHYYYRAKSDGVILRLSSSPKFLLENFYKSIQLPTK</sequence>
<dbReference type="GO" id="GO:0006310">
    <property type="term" value="P:DNA recombination"/>
    <property type="evidence" value="ECO:0007669"/>
    <property type="project" value="InterPro"/>
</dbReference>
<dbReference type="Gene3D" id="3.30.1330.70">
    <property type="entry name" value="Holliday junction resolvase RusA"/>
    <property type="match status" value="1"/>
</dbReference>
<dbReference type="GO" id="GO:0000287">
    <property type="term" value="F:magnesium ion binding"/>
    <property type="evidence" value="ECO:0007669"/>
    <property type="project" value="InterPro"/>
</dbReference>
<gene>
    <name evidence="1" type="ORF">CK510_29980</name>
</gene>
<evidence type="ECO:0000313" key="2">
    <source>
        <dbReference type="Proteomes" id="UP000218238"/>
    </source>
</evidence>
<name>A0A2A2TA51_9CYAN</name>
<reference evidence="1 2" key="1">
    <citation type="submission" date="2017-08" db="EMBL/GenBank/DDBJ databases">
        <title>Draft genome sequence of filamentous cyanobacterium Calothrix elsteri CCALA 953.</title>
        <authorList>
            <person name="Gagunashvili A.N."/>
            <person name="Elster J."/>
            <person name="Andresson O.S."/>
        </authorList>
    </citation>
    <scope>NUCLEOTIDE SEQUENCE [LARGE SCALE GENOMIC DNA]</scope>
    <source>
        <strain evidence="1 2">CCALA 953</strain>
    </source>
</reference>
<dbReference type="SUPFAM" id="SSF103084">
    <property type="entry name" value="Holliday junction resolvase RusA"/>
    <property type="match status" value="1"/>
</dbReference>
<dbReference type="OrthoDB" id="484353at2"/>
<proteinExistence type="predicted"/>
<dbReference type="GO" id="GO:0006281">
    <property type="term" value="P:DNA repair"/>
    <property type="evidence" value="ECO:0007669"/>
    <property type="project" value="InterPro"/>
</dbReference>
<dbReference type="InterPro" id="IPR036614">
    <property type="entry name" value="RusA-like_sf"/>
</dbReference>
<dbReference type="RefSeq" id="WP_095725067.1">
    <property type="nucleotide sequence ID" value="NZ_NTFS01000697.1"/>
</dbReference>
<accession>A0A2A2TA51</accession>
<comment type="caution">
    <text evidence="1">The sequence shown here is derived from an EMBL/GenBank/DDBJ whole genome shotgun (WGS) entry which is preliminary data.</text>
</comment>
<keyword evidence="2" id="KW-1185">Reference proteome</keyword>
<organism evidence="1 2">
    <name type="scientific">Brunnivagina elsteri CCALA 953</name>
    <dbReference type="NCBI Taxonomy" id="987040"/>
    <lineage>
        <taxon>Bacteria</taxon>
        <taxon>Bacillati</taxon>
        <taxon>Cyanobacteriota</taxon>
        <taxon>Cyanophyceae</taxon>
        <taxon>Nostocales</taxon>
        <taxon>Calotrichaceae</taxon>
        <taxon>Brunnivagina</taxon>
    </lineage>
</organism>
<dbReference type="Proteomes" id="UP000218238">
    <property type="component" value="Unassembled WGS sequence"/>
</dbReference>
<dbReference type="EMBL" id="NTFS01000697">
    <property type="protein sequence ID" value="PAX45766.1"/>
    <property type="molecule type" value="Genomic_DNA"/>
</dbReference>